<proteinExistence type="predicted"/>
<evidence type="ECO:0000313" key="3">
    <source>
        <dbReference type="Proteomes" id="UP001066276"/>
    </source>
</evidence>
<comment type="caution">
    <text evidence="2">The sequence shown here is derived from an EMBL/GenBank/DDBJ whole genome shotgun (WGS) entry which is preliminary data.</text>
</comment>
<accession>A0AAV7RB60</accession>
<sequence>MTPPRLPAAGKSPKAPGGHQGERSSAGPETAGRHVCSSGVGWGSPDHRPLQGPPRGHSSRRAGRTARPATPPRRCT</sequence>
<reference evidence="2" key="1">
    <citation type="journal article" date="2022" name="bioRxiv">
        <title>Sequencing and chromosome-scale assembly of the giantPleurodeles waltlgenome.</title>
        <authorList>
            <person name="Brown T."/>
            <person name="Elewa A."/>
            <person name="Iarovenko S."/>
            <person name="Subramanian E."/>
            <person name="Araus A.J."/>
            <person name="Petzold A."/>
            <person name="Susuki M."/>
            <person name="Suzuki K.-i.T."/>
            <person name="Hayashi T."/>
            <person name="Toyoda A."/>
            <person name="Oliveira C."/>
            <person name="Osipova E."/>
            <person name="Leigh N.D."/>
            <person name="Simon A."/>
            <person name="Yun M.H."/>
        </authorList>
    </citation>
    <scope>NUCLEOTIDE SEQUENCE</scope>
    <source>
        <strain evidence="2">20211129_DDA</strain>
        <tissue evidence="2">Liver</tissue>
    </source>
</reference>
<feature type="compositionally biased region" description="Low complexity" evidence="1">
    <location>
        <begin position="65"/>
        <end position="76"/>
    </location>
</feature>
<name>A0AAV7RB60_PLEWA</name>
<organism evidence="2 3">
    <name type="scientific">Pleurodeles waltl</name>
    <name type="common">Iberian ribbed newt</name>
    <dbReference type="NCBI Taxonomy" id="8319"/>
    <lineage>
        <taxon>Eukaryota</taxon>
        <taxon>Metazoa</taxon>
        <taxon>Chordata</taxon>
        <taxon>Craniata</taxon>
        <taxon>Vertebrata</taxon>
        <taxon>Euteleostomi</taxon>
        <taxon>Amphibia</taxon>
        <taxon>Batrachia</taxon>
        <taxon>Caudata</taxon>
        <taxon>Salamandroidea</taxon>
        <taxon>Salamandridae</taxon>
        <taxon>Pleurodelinae</taxon>
        <taxon>Pleurodeles</taxon>
    </lineage>
</organism>
<keyword evidence="3" id="KW-1185">Reference proteome</keyword>
<feature type="region of interest" description="Disordered" evidence="1">
    <location>
        <begin position="1"/>
        <end position="76"/>
    </location>
</feature>
<gene>
    <name evidence="2" type="ORF">NDU88_001279</name>
</gene>
<dbReference type="EMBL" id="JANPWB010000009">
    <property type="protein sequence ID" value="KAJ1148444.1"/>
    <property type="molecule type" value="Genomic_DNA"/>
</dbReference>
<dbReference type="AlphaFoldDB" id="A0AAV7RB60"/>
<evidence type="ECO:0000256" key="1">
    <source>
        <dbReference type="SAM" id="MobiDB-lite"/>
    </source>
</evidence>
<dbReference type="Proteomes" id="UP001066276">
    <property type="component" value="Chromosome 5"/>
</dbReference>
<evidence type="ECO:0000313" key="2">
    <source>
        <dbReference type="EMBL" id="KAJ1148444.1"/>
    </source>
</evidence>
<protein>
    <submittedName>
        <fullName evidence="2">Uncharacterized protein</fullName>
    </submittedName>
</protein>